<gene>
    <name evidence="2" type="primary">SPOSA6832_00944</name>
</gene>
<reference evidence="3" key="1">
    <citation type="submission" date="2015-02" db="EMBL/GenBank/DDBJ databases">
        <authorList>
            <person name="Gon?alves P."/>
        </authorList>
    </citation>
    <scope>NUCLEOTIDE SEQUENCE [LARGE SCALE GENOMIC DNA]</scope>
</reference>
<evidence type="ECO:0000256" key="1">
    <source>
        <dbReference type="SAM" id="MobiDB-lite"/>
    </source>
</evidence>
<dbReference type="Proteomes" id="UP000243876">
    <property type="component" value="Unassembled WGS sequence"/>
</dbReference>
<name>A0A0D6EIL9_SPOSA</name>
<dbReference type="OrthoDB" id="3355480at2759"/>
<dbReference type="AlphaFoldDB" id="A0A0D6EIL9"/>
<dbReference type="InterPro" id="IPR023213">
    <property type="entry name" value="CAT-like_dom_sf"/>
</dbReference>
<dbReference type="InterPro" id="IPR052058">
    <property type="entry name" value="Alcohol_O-acetyltransferase"/>
</dbReference>
<evidence type="ECO:0000313" key="3">
    <source>
        <dbReference type="Proteomes" id="UP000243876"/>
    </source>
</evidence>
<keyword evidence="3" id="KW-1185">Reference proteome</keyword>
<feature type="region of interest" description="Disordered" evidence="1">
    <location>
        <begin position="273"/>
        <end position="302"/>
    </location>
</feature>
<dbReference type="Gene3D" id="3.30.559.10">
    <property type="entry name" value="Chloramphenicol acetyltransferase-like domain"/>
    <property type="match status" value="1"/>
</dbReference>
<accession>A0A0D6EIL9</accession>
<evidence type="ECO:0000313" key="2">
    <source>
        <dbReference type="EMBL" id="CEQ39435.1"/>
    </source>
</evidence>
<dbReference type="PANTHER" id="PTHR28037:SF1">
    <property type="entry name" value="ALCOHOL O-ACETYLTRANSFERASE 1-RELATED"/>
    <property type="match status" value="1"/>
</dbReference>
<sequence>MSFSTWPGYRPGHRWVIDERADRPPRVRFVRPLGVLEAKFDDASQRQGQSDTFLRLKVSLPASVDDGDVQCAFVARLSLAWANLRASHPLLATTVRDAPHVETIPMCRTREFQYEPPGSTEDALRRAQKTILKVDAAASQLDAAMDDLQGQHILNGERVLLDQSTMARLVLVVEQDTTELGFFLLISHVISDGLSVFRLVNELFSLVSSPDLPTPATSPHLLTVDAFLAGSLDSPAWEVPGVVARPWVSMPPPDEVLRRLPLATEDHFPNIPLSSSVLSSSTPQPTEAPADTEPHLSAPHAPPSAARQRWFWAITRILILLRQRHFPRSLHFPRLAYPSPPVQANTRWPFLRFNKASSAGMIRFCKRNSLSPSMLLYAILSMSLANAFAKIHPHEPYRPVLIGFPFSARPFLEPVATSSSDPSSDCAIRITFGTIHLPNIPQDPTVENLEAVRATVLRGARLAKQQFTKRLAPERQSRSLFLASAYALILDRLLSSTGRNPIPYEDPKTAINASSVFLCVLLEHRPLPRSHRPPAVIGDVDRLLPTTFSFPPLTASHLRLHEMLVGTRLHRGEGMLMETFTWDGMIQVCLGVDDKLIRDEHVEGILEGMRRIGEVIAGSESPQQ</sequence>
<feature type="non-terminal residue" evidence="2">
    <location>
        <position position="1"/>
    </location>
</feature>
<dbReference type="PANTHER" id="PTHR28037">
    <property type="entry name" value="ALCOHOL O-ACETYLTRANSFERASE 1-RELATED"/>
    <property type="match status" value="1"/>
</dbReference>
<dbReference type="SUPFAM" id="SSF52777">
    <property type="entry name" value="CoA-dependent acyltransferases"/>
    <property type="match status" value="2"/>
</dbReference>
<dbReference type="EMBL" id="CENE01000003">
    <property type="protein sequence ID" value="CEQ39435.1"/>
    <property type="molecule type" value="Genomic_DNA"/>
</dbReference>
<protein>
    <submittedName>
        <fullName evidence="2">SPOSA6832_00944-mRNA-1:cds</fullName>
    </submittedName>
</protein>
<proteinExistence type="predicted"/>
<organism evidence="2 3">
    <name type="scientific">Sporidiobolus salmonicolor</name>
    <name type="common">Yeast-like fungus</name>
    <name type="synonym">Sporobolomyces salmonicolor</name>
    <dbReference type="NCBI Taxonomy" id="5005"/>
    <lineage>
        <taxon>Eukaryota</taxon>
        <taxon>Fungi</taxon>
        <taxon>Dikarya</taxon>
        <taxon>Basidiomycota</taxon>
        <taxon>Pucciniomycotina</taxon>
        <taxon>Microbotryomycetes</taxon>
        <taxon>Sporidiobolales</taxon>
        <taxon>Sporidiobolaceae</taxon>
        <taxon>Sporobolomyces</taxon>
    </lineage>
</organism>